<evidence type="ECO:0000256" key="1">
    <source>
        <dbReference type="SAM" id="MobiDB-lite"/>
    </source>
</evidence>
<name>A0A1G8R9S7_9CLOT</name>
<reference evidence="2 3" key="1">
    <citation type="submission" date="2016-10" db="EMBL/GenBank/DDBJ databases">
        <authorList>
            <person name="de Groot N.N."/>
        </authorList>
    </citation>
    <scope>NUCLEOTIDE SEQUENCE [LARGE SCALE GENOMIC DNA]</scope>
    <source>
        <strain evidence="2 3">CGMCC 1.5058</strain>
    </source>
</reference>
<organism evidence="2 3">
    <name type="scientific">Proteiniclasticum ruminis</name>
    <dbReference type="NCBI Taxonomy" id="398199"/>
    <lineage>
        <taxon>Bacteria</taxon>
        <taxon>Bacillati</taxon>
        <taxon>Bacillota</taxon>
        <taxon>Clostridia</taxon>
        <taxon>Eubacteriales</taxon>
        <taxon>Clostridiaceae</taxon>
        <taxon>Proteiniclasticum</taxon>
    </lineage>
</organism>
<dbReference type="Proteomes" id="UP000183255">
    <property type="component" value="Unassembled WGS sequence"/>
</dbReference>
<proteinExistence type="predicted"/>
<feature type="region of interest" description="Disordered" evidence="1">
    <location>
        <begin position="25"/>
        <end position="49"/>
    </location>
</feature>
<gene>
    <name evidence="2" type="ORF">SAMN05421804_10822</name>
</gene>
<evidence type="ECO:0000313" key="3">
    <source>
        <dbReference type="Proteomes" id="UP000183255"/>
    </source>
</evidence>
<accession>A0A1G8R9S7</accession>
<dbReference type="PROSITE" id="PS51257">
    <property type="entry name" value="PROKAR_LIPOPROTEIN"/>
    <property type="match status" value="1"/>
</dbReference>
<evidence type="ECO:0008006" key="4">
    <source>
        <dbReference type="Google" id="ProtNLM"/>
    </source>
</evidence>
<protein>
    <recommendedName>
        <fullName evidence="4">Antigen I/II N-terminal domain-containing protein</fullName>
    </recommendedName>
</protein>
<dbReference type="RefSeq" id="WP_051651690.1">
    <property type="nucleotide sequence ID" value="NZ_FNDZ01000008.1"/>
</dbReference>
<sequence>MKSKIIAAFILLLIAFSFGCSKKEEVKEPQEGSSVGTEGEEEESAGPNVEKNLLSVEVTLPPDMAGDLSGFDREVYLKENPDFSDAKVMEDGSLWIKMSRGKHNEMMEEMSESIKESFNELIEGEDTPYIKDIRTNNGYKEVEVYVDRAGYENAFDFSGFTILLSVGFYQTFQGEEVELHLKYVDADTEEIIEESFLPEE</sequence>
<evidence type="ECO:0000313" key="2">
    <source>
        <dbReference type="EMBL" id="SDJ13285.1"/>
    </source>
</evidence>
<dbReference type="AlphaFoldDB" id="A0A1G8R9S7"/>
<dbReference type="EMBL" id="FNDZ01000008">
    <property type="protein sequence ID" value="SDJ13285.1"/>
    <property type="molecule type" value="Genomic_DNA"/>
</dbReference>